<dbReference type="InterPro" id="IPR002636">
    <property type="entry name" value="DUF29"/>
</dbReference>
<dbReference type="RefSeq" id="WP_286019536.1">
    <property type="nucleotide sequence ID" value="NZ_FMSV02000548.1"/>
</dbReference>
<proteinExistence type="predicted"/>
<dbReference type="Proteomes" id="UP000236724">
    <property type="component" value="Unassembled WGS sequence"/>
</dbReference>
<gene>
    <name evidence="1" type="ORF">MBHS_04178</name>
</gene>
<dbReference type="AlphaFoldDB" id="A0A1H6FE23"/>
<dbReference type="Gene3D" id="1.20.1220.20">
    <property type="entry name" value="Uncharcterised protein PF01724"/>
    <property type="match status" value="1"/>
</dbReference>
<sequence length="156" mass="18334">MRKEYWEVSMDLKTEYEQDFYAWINHNVSLLRQGQAGKVDIVHIAEELESMGKHDRRVLLSRLQVLLMYLLKWKYQAQFQGRSWLATIDHQRDEIEQILIDSPSLRNALSDTLPDIYKKAVRDAKRETGLPEKTFPVLCPFELDSILCQGYYPEAG</sequence>
<evidence type="ECO:0000313" key="2">
    <source>
        <dbReference type="Proteomes" id="UP000236724"/>
    </source>
</evidence>
<accession>A0A1H6FE23</accession>
<dbReference type="Pfam" id="PF01724">
    <property type="entry name" value="DUF29"/>
    <property type="match status" value="1"/>
</dbReference>
<dbReference type="EMBL" id="FMSV02000548">
    <property type="protein sequence ID" value="SEH08287.1"/>
    <property type="molecule type" value="Genomic_DNA"/>
</dbReference>
<dbReference type="PANTHER" id="PTHR34235">
    <property type="entry name" value="SLR1203 PROTEIN-RELATED"/>
    <property type="match status" value="1"/>
</dbReference>
<name>A0A1H6FE23_9GAMM</name>
<organism evidence="1 2">
    <name type="scientific">Candidatus Venteria ishoeyi</name>
    <dbReference type="NCBI Taxonomy" id="1899563"/>
    <lineage>
        <taxon>Bacteria</taxon>
        <taxon>Pseudomonadati</taxon>
        <taxon>Pseudomonadota</taxon>
        <taxon>Gammaproteobacteria</taxon>
        <taxon>Thiotrichales</taxon>
        <taxon>Thiotrichaceae</taxon>
        <taxon>Venteria</taxon>
    </lineage>
</organism>
<protein>
    <recommendedName>
        <fullName evidence="3">DUF29 domain-containing protein</fullName>
    </recommendedName>
</protein>
<evidence type="ECO:0008006" key="3">
    <source>
        <dbReference type="Google" id="ProtNLM"/>
    </source>
</evidence>
<keyword evidence="2" id="KW-1185">Reference proteome</keyword>
<evidence type="ECO:0000313" key="1">
    <source>
        <dbReference type="EMBL" id="SEH08287.1"/>
    </source>
</evidence>
<reference evidence="1 2" key="1">
    <citation type="submission" date="2016-10" db="EMBL/GenBank/DDBJ databases">
        <authorList>
            <person name="de Groot N.N."/>
        </authorList>
    </citation>
    <scope>NUCLEOTIDE SEQUENCE [LARGE SCALE GENOMIC DNA]</scope>
    <source>
        <strain evidence="1">MBHS1</strain>
    </source>
</reference>